<evidence type="ECO:0000256" key="1">
    <source>
        <dbReference type="ARBA" id="ARBA00008061"/>
    </source>
</evidence>
<evidence type="ECO:0000256" key="2">
    <source>
        <dbReference type="ARBA" id="ARBA00022801"/>
    </source>
</evidence>
<keyword evidence="2" id="KW-0378">Hydrolase</keyword>
<dbReference type="InterPro" id="IPR006047">
    <property type="entry name" value="GH13_cat_dom"/>
</dbReference>
<dbReference type="Gene3D" id="3.20.20.80">
    <property type="entry name" value="Glycosidases"/>
    <property type="match status" value="1"/>
</dbReference>
<dbReference type="InterPro" id="IPR045857">
    <property type="entry name" value="O16G_dom_2"/>
</dbReference>
<dbReference type="RefSeq" id="WP_209530060.1">
    <property type="nucleotide sequence ID" value="NZ_JAEEGA010000011.1"/>
</dbReference>
<gene>
    <name evidence="5" type="ORF">I6N95_16765</name>
</gene>
<dbReference type="SUPFAM" id="SSF51445">
    <property type="entry name" value="(Trans)glycosidases"/>
    <property type="match status" value="1"/>
</dbReference>
<name>A0A940SWY3_9ENTE</name>
<dbReference type="SMART" id="SM00642">
    <property type="entry name" value="Aamy"/>
    <property type="match status" value="1"/>
</dbReference>
<evidence type="ECO:0000313" key="5">
    <source>
        <dbReference type="EMBL" id="MBP1042671.1"/>
    </source>
</evidence>
<dbReference type="CDD" id="cd11333">
    <property type="entry name" value="AmyAc_SI_OligoGlu_DGase"/>
    <property type="match status" value="1"/>
</dbReference>
<proteinExistence type="inferred from homology"/>
<evidence type="ECO:0000313" key="6">
    <source>
        <dbReference type="Proteomes" id="UP000674938"/>
    </source>
</evidence>
<dbReference type="PANTHER" id="PTHR10357:SF179">
    <property type="entry name" value="NEUTRAL AND BASIC AMINO ACID TRANSPORT PROTEIN RBAT"/>
    <property type="match status" value="1"/>
</dbReference>
<feature type="domain" description="Glycosyl hydrolase family 13 catalytic" evidence="4">
    <location>
        <begin position="14"/>
        <end position="420"/>
    </location>
</feature>
<keyword evidence="3" id="KW-0326">Glycosidase</keyword>
<dbReference type="GO" id="GO:0009313">
    <property type="term" value="P:oligosaccharide catabolic process"/>
    <property type="evidence" value="ECO:0007669"/>
    <property type="project" value="TreeGrafter"/>
</dbReference>
<comment type="caution">
    <text evidence="5">The sequence shown here is derived from an EMBL/GenBank/DDBJ whole genome shotgun (WGS) entry which is preliminary data.</text>
</comment>
<dbReference type="EMBL" id="JAEEGA010000011">
    <property type="protein sequence ID" value="MBP1042671.1"/>
    <property type="molecule type" value="Genomic_DNA"/>
</dbReference>
<comment type="similarity">
    <text evidence="1">Belongs to the glycosyl hydrolase 13 family.</text>
</comment>
<dbReference type="InterPro" id="IPR013780">
    <property type="entry name" value="Glyco_hydro_b"/>
</dbReference>
<evidence type="ECO:0000256" key="3">
    <source>
        <dbReference type="ARBA" id="ARBA00023295"/>
    </source>
</evidence>
<dbReference type="SUPFAM" id="SSF51011">
    <property type="entry name" value="Glycosyl hydrolase domain"/>
    <property type="match status" value="1"/>
</dbReference>
<keyword evidence="6" id="KW-1185">Reference proteome</keyword>
<reference evidence="5" key="1">
    <citation type="submission" date="2020-12" db="EMBL/GenBank/DDBJ databases">
        <title>Vagococcus allomyrinae sp. nov. and Enterococcus lavae sp. nov., isolated from the larvae of Allomyrina dichotoma.</title>
        <authorList>
            <person name="Lee S.D."/>
        </authorList>
    </citation>
    <scope>NUCLEOTIDE SEQUENCE</scope>
    <source>
        <strain evidence="5">BWB3-3</strain>
    </source>
</reference>
<dbReference type="PANTHER" id="PTHR10357">
    <property type="entry name" value="ALPHA-AMYLASE FAMILY MEMBER"/>
    <property type="match status" value="1"/>
</dbReference>
<dbReference type="Proteomes" id="UP000674938">
    <property type="component" value="Unassembled WGS sequence"/>
</dbReference>
<dbReference type="FunFam" id="3.90.400.10:FF:000002">
    <property type="entry name" value="Sucrose isomerase"/>
    <property type="match status" value="1"/>
</dbReference>
<dbReference type="GO" id="GO:0004556">
    <property type="term" value="F:alpha-amylase activity"/>
    <property type="evidence" value="ECO:0007669"/>
    <property type="project" value="TreeGrafter"/>
</dbReference>
<dbReference type="Pfam" id="PF00128">
    <property type="entry name" value="Alpha-amylase"/>
    <property type="match status" value="1"/>
</dbReference>
<dbReference type="Gene3D" id="3.90.400.10">
    <property type="entry name" value="Oligo-1,6-glucosidase, Domain 2"/>
    <property type="match status" value="1"/>
</dbReference>
<dbReference type="InterPro" id="IPR017853">
    <property type="entry name" value="GH"/>
</dbReference>
<dbReference type="FunFam" id="3.20.20.80:FF:000064">
    <property type="entry name" value="Oligo-1,6-glucosidase"/>
    <property type="match status" value="1"/>
</dbReference>
<dbReference type="AlphaFoldDB" id="A0A940SWY3"/>
<sequence>MAEQEWWKEAIVYQVYPKSFMDSNDDGIGDIKGITQKLPYLKTLGVDVIWLSPVYQSPMDDGGYDIADYYSVDPMFGNNQDLDDLINLAKEQKQQILMDLVINHTSDEHEWFQKALADPLSKYRDYYIFEEGFEGGPPNNWRSYFGSSAWEPVPGEENQYYLHAFTKKQPDLNWENNEVREELYKMVNFWLDKGLGGFRIDAILNIKKRVERGYFKADGEDGLAFIGDWILNQPGIEIWLNELNRRCFIPHNSMTVAEADVPDERLAEYIGKEGFFSMVFDFSYTDIDVPTTGEWFKPTGWTIGEMKANIFKNQLVTQAKGWGALYLENHDQPRSINKYLPVEHQNDHSKKMLATLFMCLRGTPFIYQGQELGMSNIQMSSMDDYDDIATHDQYRRARLAGLSEEQAFARMYERSRDNSRTPMQWSSEKQAGFSNGQVTWLNVNPNYLDINAEAQVGQVGSVFSYYQQLIALRKAGAYKELLVYGTFEPITTESETLIVYKRQYQGRGLLIVINFDQNPQTFPLETDDLQLILSNEQKVVNDKGELLLAPYGCFIFATD</sequence>
<organism evidence="5 6">
    <name type="scientific">Vagococcus allomyrinae</name>
    <dbReference type="NCBI Taxonomy" id="2794353"/>
    <lineage>
        <taxon>Bacteria</taxon>
        <taxon>Bacillati</taxon>
        <taxon>Bacillota</taxon>
        <taxon>Bacilli</taxon>
        <taxon>Lactobacillales</taxon>
        <taxon>Enterococcaceae</taxon>
        <taxon>Vagococcus</taxon>
    </lineage>
</organism>
<dbReference type="Gene3D" id="2.60.40.1180">
    <property type="entry name" value="Golgi alpha-mannosidase II"/>
    <property type="match status" value="1"/>
</dbReference>
<protein>
    <submittedName>
        <fullName evidence="5">Alpha-glucosidase</fullName>
    </submittedName>
</protein>
<evidence type="ECO:0000259" key="4">
    <source>
        <dbReference type="SMART" id="SM00642"/>
    </source>
</evidence>
<accession>A0A940SWY3</accession>